<accession>A0ACB8QQE3</accession>
<keyword evidence="2" id="KW-1185">Reference proteome</keyword>
<evidence type="ECO:0000313" key="2">
    <source>
        <dbReference type="Proteomes" id="UP000814128"/>
    </source>
</evidence>
<reference evidence="1" key="2">
    <citation type="journal article" date="2022" name="New Phytol.">
        <title>Evolutionary transition to the ectomycorrhizal habit in the genomes of a hyperdiverse lineage of mushroom-forming fungi.</title>
        <authorList>
            <person name="Looney B."/>
            <person name="Miyauchi S."/>
            <person name="Morin E."/>
            <person name="Drula E."/>
            <person name="Courty P.E."/>
            <person name="Kohler A."/>
            <person name="Kuo A."/>
            <person name="LaButti K."/>
            <person name="Pangilinan J."/>
            <person name="Lipzen A."/>
            <person name="Riley R."/>
            <person name="Andreopoulos W."/>
            <person name="He G."/>
            <person name="Johnson J."/>
            <person name="Nolan M."/>
            <person name="Tritt A."/>
            <person name="Barry K.W."/>
            <person name="Grigoriev I.V."/>
            <person name="Nagy L.G."/>
            <person name="Hibbett D."/>
            <person name="Henrissat B."/>
            <person name="Matheny P.B."/>
            <person name="Labbe J."/>
            <person name="Martin F.M."/>
        </authorList>
    </citation>
    <scope>NUCLEOTIDE SEQUENCE</scope>
    <source>
        <strain evidence="1">EC-137</strain>
    </source>
</reference>
<name>A0ACB8QQE3_9AGAM</name>
<protein>
    <submittedName>
        <fullName evidence="1">Kinase-like domain-containing protein</fullName>
    </submittedName>
</protein>
<organism evidence="1 2">
    <name type="scientific">Vararia minispora EC-137</name>
    <dbReference type="NCBI Taxonomy" id="1314806"/>
    <lineage>
        <taxon>Eukaryota</taxon>
        <taxon>Fungi</taxon>
        <taxon>Dikarya</taxon>
        <taxon>Basidiomycota</taxon>
        <taxon>Agaricomycotina</taxon>
        <taxon>Agaricomycetes</taxon>
        <taxon>Russulales</taxon>
        <taxon>Lachnocladiaceae</taxon>
        <taxon>Vararia</taxon>
    </lineage>
</organism>
<gene>
    <name evidence="1" type="ORF">K488DRAFT_84544</name>
</gene>
<reference evidence="1" key="1">
    <citation type="submission" date="2021-02" db="EMBL/GenBank/DDBJ databases">
        <authorList>
            <consortium name="DOE Joint Genome Institute"/>
            <person name="Ahrendt S."/>
            <person name="Looney B.P."/>
            <person name="Miyauchi S."/>
            <person name="Morin E."/>
            <person name="Drula E."/>
            <person name="Courty P.E."/>
            <person name="Chicoki N."/>
            <person name="Fauchery L."/>
            <person name="Kohler A."/>
            <person name="Kuo A."/>
            <person name="Labutti K."/>
            <person name="Pangilinan J."/>
            <person name="Lipzen A."/>
            <person name="Riley R."/>
            <person name="Andreopoulos W."/>
            <person name="He G."/>
            <person name="Johnson J."/>
            <person name="Barry K.W."/>
            <person name="Grigoriev I.V."/>
            <person name="Nagy L."/>
            <person name="Hibbett D."/>
            <person name="Henrissat B."/>
            <person name="Matheny P.B."/>
            <person name="Labbe J."/>
            <person name="Martin F."/>
        </authorList>
    </citation>
    <scope>NUCLEOTIDE SEQUENCE</scope>
    <source>
        <strain evidence="1">EC-137</strain>
    </source>
</reference>
<comment type="caution">
    <text evidence="1">The sequence shown here is derived from an EMBL/GenBank/DDBJ whole genome shotgun (WGS) entry which is preliminary data.</text>
</comment>
<sequence>MQRSSNNTGHNDISSPFAFLHAIDPVCNLRLNFYSNPGRYAVGTQGGAVTACDLDQGTGDLLPYFILDFDSDSVEENRIAILINPLWAQAGQVIQVNGYTLDLTAESENVLLRVSDGDRITLCNALPDEQSITFVLTQTNTIRVNHEISTSYKIDYVLGKGSFGVAAKAKSIISGESVVIKIVRPNSEGDLMPLDDIDFEASILRQLKPSGGPIISIIDFVQDTKNLVSYLILESAEHGTLSDFIRRFPDGMDEEQARHITAQLCDLLLLLKRNHIVHRDIKPANIVLTSREPKPTIKAIDFGLAYMNQHMFTDRCGTHAYLSPEVVCPRGPVPPYNGFAVDVFSVGKTALEMQVFVYPHTVVFG</sequence>
<dbReference type="EMBL" id="MU273510">
    <property type="protein sequence ID" value="KAI0033897.1"/>
    <property type="molecule type" value="Genomic_DNA"/>
</dbReference>
<proteinExistence type="predicted"/>
<dbReference type="Proteomes" id="UP000814128">
    <property type="component" value="Unassembled WGS sequence"/>
</dbReference>
<evidence type="ECO:0000313" key="1">
    <source>
        <dbReference type="EMBL" id="KAI0033897.1"/>
    </source>
</evidence>